<dbReference type="KEGG" id="sals:SLNWT_3883"/>
<evidence type="ECO:0000256" key="1">
    <source>
        <dbReference type="SAM" id="MobiDB-lite"/>
    </source>
</evidence>
<keyword evidence="3" id="KW-1185">Reference proteome</keyword>
<name>A0A0B5ERJ8_STRA4</name>
<sequence length="260" mass="27949">MAVLRWPGVFDAIEADVGRRLEIGRQDVPFPAGRANGLPLSWEQAREECSRIPAERAGQDAQDALWRTVIRGARQGGADGQEWALYGVWLAIPAMRGTARRVVARLRADRGDVESAMVLGLLEELTETDPDGTDLGRRLLRAARRSGWESARSGREAVPVADIASLRSARPCPDGQEGTVSPACGEPCTAKSADHVLSPREIEGMRLGALAQRMLLGSVVVASVHRNRGVVTGSLRLARGRAGRGGAKEPGCGGHRREQR</sequence>
<gene>
    <name evidence="2" type="ORF">SLNWT_3883</name>
</gene>
<organism evidence="2 3">
    <name type="scientific">Streptomyces albus (strain ATCC 21838 / DSM 41398 / FERM P-419 / JCM 4703 / NBRC 107858)</name>
    <dbReference type="NCBI Taxonomy" id="1081613"/>
    <lineage>
        <taxon>Bacteria</taxon>
        <taxon>Bacillati</taxon>
        <taxon>Actinomycetota</taxon>
        <taxon>Actinomycetes</taxon>
        <taxon>Kitasatosporales</taxon>
        <taxon>Streptomycetaceae</taxon>
        <taxon>Streptomyces</taxon>
    </lineage>
</organism>
<evidence type="ECO:0000313" key="3">
    <source>
        <dbReference type="Proteomes" id="UP000031523"/>
    </source>
</evidence>
<reference evidence="2 3" key="1">
    <citation type="submission" date="2015-01" db="EMBL/GenBank/DDBJ databases">
        <title>Enhanced salinomycin production by adjusting the supply of polyketide extender units in Streptomyce albus DSM 41398.</title>
        <authorList>
            <person name="Lu C."/>
        </authorList>
    </citation>
    <scope>NUCLEOTIDE SEQUENCE [LARGE SCALE GENOMIC DNA]</scope>
    <source>
        <strain evidence="3">ATCC 21838 / DSM 41398 / FERM P-419 / JCM 4703 / NBRC 107858</strain>
    </source>
</reference>
<dbReference type="EMBL" id="CP010519">
    <property type="protein sequence ID" value="AJE84259.1"/>
    <property type="molecule type" value="Genomic_DNA"/>
</dbReference>
<dbReference type="Proteomes" id="UP000031523">
    <property type="component" value="Chromosome"/>
</dbReference>
<feature type="region of interest" description="Disordered" evidence="1">
    <location>
        <begin position="240"/>
        <end position="260"/>
    </location>
</feature>
<dbReference type="AlphaFoldDB" id="A0A0B5ERJ8"/>
<proteinExistence type="predicted"/>
<protein>
    <submittedName>
        <fullName evidence="2">Uncharacterized protein</fullName>
    </submittedName>
</protein>
<accession>A0A0B5ERJ8</accession>
<evidence type="ECO:0000313" key="2">
    <source>
        <dbReference type="EMBL" id="AJE84259.1"/>
    </source>
</evidence>